<dbReference type="Gene3D" id="2.60.40.1080">
    <property type="match status" value="3"/>
</dbReference>
<dbReference type="InterPro" id="IPR003343">
    <property type="entry name" value="Big_2"/>
</dbReference>
<comment type="caution">
    <text evidence="3">The sequence shown here is derived from an EMBL/GenBank/DDBJ whole genome shotgun (WGS) entry which is preliminary data.</text>
</comment>
<reference evidence="3 4" key="1">
    <citation type="submission" date="2018-12" db="EMBL/GenBank/DDBJ databases">
        <title>Unveiling genomic diversity among members of the Bifidobacterium pseudolongum species, a widely distributed gut commensal of the animal kingdom.</title>
        <authorList>
            <person name="Lugli G.A."/>
            <person name="Duranti S."/>
            <person name="Albert K."/>
            <person name="Mancabelli L."/>
            <person name="Napoli S."/>
            <person name="Viappiani A."/>
            <person name="Anzalone R."/>
            <person name="Longhi G."/>
            <person name="Milani C."/>
            <person name="Turroni F."/>
            <person name="Alessandri G."/>
            <person name="Sela D.A."/>
            <person name="Van Sinderen D."/>
            <person name="Ventura M."/>
        </authorList>
    </citation>
    <scope>NUCLEOTIDE SEQUENCE [LARGE SCALE GENOMIC DNA]</scope>
    <source>
        <strain evidence="3 4">2001B</strain>
    </source>
</reference>
<dbReference type="SMART" id="SM00635">
    <property type="entry name" value="BID_2"/>
    <property type="match status" value="3"/>
</dbReference>
<dbReference type="EMBL" id="RYUY01000008">
    <property type="protein sequence ID" value="RYQ38102.1"/>
    <property type="molecule type" value="Genomic_DNA"/>
</dbReference>
<keyword evidence="1" id="KW-0732">Signal</keyword>
<dbReference type="AlphaFoldDB" id="A0A4Q5AUN2"/>
<dbReference type="Pfam" id="PF00395">
    <property type="entry name" value="SLH"/>
    <property type="match status" value="1"/>
</dbReference>
<evidence type="ECO:0000313" key="4">
    <source>
        <dbReference type="Proteomes" id="UP000293208"/>
    </source>
</evidence>
<dbReference type="PROSITE" id="PS51272">
    <property type="entry name" value="SLH"/>
    <property type="match status" value="3"/>
</dbReference>
<sequence length="601" mass="64620">MLSQKIRTMVGVTLACCLTASLTMSAAYAVDAEPVTTTTQSTQARNNDFSIQGANISGNQLTMGVYSTENVTSDSVTIYNGNSSAWWSSSDKQVASAYTTATRTSTISFGGYSRTMVQIEGTIQGHAAGEADITLHIGDYSSTVHVTVRVIPVDSVHITENDFSMYIGDSTTLSTYVSPSNATNQNVTLTSSDPSVISVNGNELTARKLGTAKITATAGDKSTSITVTVAKRPVDTVTIQGKAVSNGTLQMSALSSSKLSATVSPANATDRQVTWKSSDDKVASVAADGTVTAHKTGDATITASAGGKNATVKVVVHPQVEKVIIKGAHVQNGKLDITVSKTDKLTADVLPADTLDKTVTWKSSDDKKLSVSKDGLITAHMAGKVEVTATAAGKSDTVTVTIGFKDVNNNTPHHEDIQWMANNDITTGYADGNYLGMGMVFRQDMAAFLRREAQLRNIGDSRTWKPSAEDWRRFTDVNDKTPHAEDILWLAHAGIAEGYRNADGTWRYEGMTFVYRQDMAAFLERIAKLAHKASGIKPKTDFTDVVAGKTPHYKEIEWLGGSGIAQGYRNPNGTWRFEGMTPTYRQDMAAFIQRLNELLER</sequence>
<name>A0A4Q5AUN2_9BIFI</name>
<dbReference type="Pfam" id="PF02368">
    <property type="entry name" value="Big_2"/>
    <property type="match status" value="3"/>
</dbReference>
<feature type="domain" description="SLH" evidence="2">
    <location>
        <begin position="470"/>
        <end position="537"/>
    </location>
</feature>
<feature type="signal peptide" evidence="1">
    <location>
        <begin position="1"/>
        <end position="29"/>
    </location>
</feature>
<dbReference type="InterPro" id="IPR001119">
    <property type="entry name" value="SLH_dom"/>
</dbReference>
<dbReference type="Proteomes" id="UP000293208">
    <property type="component" value="Unassembled WGS sequence"/>
</dbReference>
<accession>A0A4Q5AUN2</accession>
<feature type="domain" description="SLH" evidence="2">
    <location>
        <begin position="400"/>
        <end position="463"/>
    </location>
</feature>
<proteinExistence type="predicted"/>
<dbReference type="RefSeq" id="WP_129914429.1">
    <property type="nucleotide sequence ID" value="NZ_RYUY01000008.1"/>
</dbReference>
<evidence type="ECO:0000313" key="3">
    <source>
        <dbReference type="EMBL" id="RYQ38102.1"/>
    </source>
</evidence>
<dbReference type="SUPFAM" id="SSF49373">
    <property type="entry name" value="Invasin/intimin cell-adhesion fragments"/>
    <property type="match status" value="3"/>
</dbReference>
<feature type="chain" id="PRO_5020590638" evidence="1">
    <location>
        <begin position="30"/>
        <end position="601"/>
    </location>
</feature>
<feature type="domain" description="SLH" evidence="2">
    <location>
        <begin position="539"/>
        <end position="601"/>
    </location>
</feature>
<protein>
    <submittedName>
        <fullName evidence="3">1,4-beta-N-acetylmuramidase</fullName>
    </submittedName>
</protein>
<dbReference type="InterPro" id="IPR008964">
    <property type="entry name" value="Invasin/intimin_cell_adhesion"/>
</dbReference>
<organism evidence="3 4">
    <name type="scientific">Bifidobacterium pseudolongum subsp. globosum</name>
    <dbReference type="NCBI Taxonomy" id="1690"/>
    <lineage>
        <taxon>Bacteria</taxon>
        <taxon>Bacillati</taxon>
        <taxon>Actinomycetota</taxon>
        <taxon>Actinomycetes</taxon>
        <taxon>Bifidobacteriales</taxon>
        <taxon>Bifidobacteriaceae</taxon>
        <taxon>Bifidobacterium</taxon>
    </lineage>
</organism>
<evidence type="ECO:0000259" key="2">
    <source>
        <dbReference type="PROSITE" id="PS51272"/>
    </source>
</evidence>
<gene>
    <name evidence="3" type="ORF">PG2001B_1432</name>
</gene>
<evidence type="ECO:0000256" key="1">
    <source>
        <dbReference type="SAM" id="SignalP"/>
    </source>
</evidence>